<keyword evidence="2" id="KW-1185">Reference proteome</keyword>
<organism evidence="1 2">
    <name type="scientific">Gossypium stocksii</name>
    <dbReference type="NCBI Taxonomy" id="47602"/>
    <lineage>
        <taxon>Eukaryota</taxon>
        <taxon>Viridiplantae</taxon>
        <taxon>Streptophyta</taxon>
        <taxon>Embryophyta</taxon>
        <taxon>Tracheophyta</taxon>
        <taxon>Spermatophyta</taxon>
        <taxon>Magnoliopsida</taxon>
        <taxon>eudicotyledons</taxon>
        <taxon>Gunneridae</taxon>
        <taxon>Pentapetalae</taxon>
        <taxon>rosids</taxon>
        <taxon>malvids</taxon>
        <taxon>Malvales</taxon>
        <taxon>Malvaceae</taxon>
        <taxon>Malvoideae</taxon>
        <taxon>Gossypium</taxon>
    </lineage>
</organism>
<name>A0A9D3VW29_9ROSI</name>
<comment type="caution">
    <text evidence="1">The sequence shown here is derived from an EMBL/GenBank/DDBJ whole genome shotgun (WGS) entry which is preliminary data.</text>
</comment>
<gene>
    <name evidence="1" type="ORF">J1N35_015376</name>
</gene>
<proteinExistence type="predicted"/>
<dbReference type="Proteomes" id="UP000828251">
    <property type="component" value="Unassembled WGS sequence"/>
</dbReference>
<dbReference type="EMBL" id="JAIQCV010000005">
    <property type="protein sequence ID" value="KAH1098455.1"/>
    <property type="molecule type" value="Genomic_DNA"/>
</dbReference>
<accession>A0A9D3VW29</accession>
<protein>
    <submittedName>
        <fullName evidence="1">Uncharacterized protein</fullName>
    </submittedName>
</protein>
<reference evidence="1 2" key="1">
    <citation type="journal article" date="2021" name="Plant Biotechnol. J.">
        <title>Multi-omics assisted identification of the key and species-specific regulatory components of drought-tolerant mechanisms in Gossypium stocksii.</title>
        <authorList>
            <person name="Yu D."/>
            <person name="Ke L."/>
            <person name="Zhang D."/>
            <person name="Wu Y."/>
            <person name="Sun Y."/>
            <person name="Mei J."/>
            <person name="Sun J."/>
            <person name="Sun Y."/>
        </authorList>
    </citation>
    <scope>NUCLEOTIDE SEQUENCE [LARGE SCALE GENOMIC DNA]</scope>
    <source>
        <strain evidence="2">cv. E1</strain>
        <tissue evidence="1">Leaf</tissue>
    </source>
</reference>
<sequence>MSSPNSFIAEVRKAKYYKSDAFEVVQINATDSWGIAPNSLRAIMRLYDMQLSILAFFNNTPTINICHQPQITLEKGVSHTLPGDILRNPGRTIIGVLQSSKTIMAINSSWSKATLLPPNNMQGFSSHGPPLPF</sequence>
<evidence type="ECO:0000313" key="2">
    <source>
        <dbReference type="Proteomes" id="UP000828251"/>
    </source>
</evidence>
<evidence type="ECO:0000313" key="1">
    <source>
        <dbReference type="EMBL" id="KAH1098455.1"/>
    </source>
</evidence>
<dbReference type="AlphaFoldDB" id="A0A9D3VW29"/>